<feature type="region of interest" description="Disordered" evidence="1">
    <location>
        <begin position="1"/>
        <end position="28"/>
    </location>
</feature>
<dbReference type="EMBL" id="JAQIZT010000016">
    <property type="protein sequence ID" value="KAJ6969339.1"/>
    <property type="molecule type" value="Genomic_DNA"/>
</dbReference>
<protein>
    <submittedName>
        <fullName evidence="2">Uncharacterized protein</fullName>
    </submittedName>
</protein>
<proteinExistence type="predicted"/>
<evidence type="ECO:0000313" key="2">
    <source>
        <dbReference type="EMBL" id="KAJ6969339.1"/>
    </source>
</evidence>
<keyword evidence="3" id="KW-1185">Reference proteome</keyword>
<dbReference type="AlphaFoldDB" id="A0AAD6PVP0"/>
<gene>
    <name evidence="2" type="ORF">NC653_037106</name>
</gene>
<evidence type="ECO:0000256" key="1">
    <source>
        <dbReference type="SAM" id="MobiDB-lite"/>
    </source>
</evidence>
<feature type="compositionally biased region" description="Basic and acidic residues" evidence="1">
    <location>
        <begin position="17"/>
        <end position="28"/>
    </location>
</feature>
<reference evidence="2 3" key="1">
    <citation type="journal article" date="2023" name="Mol. Ecol. Resour.">
        <title>Chromosome-level genome assembly of a triploid poplar Populus alba 'Berolinensis'.</title>
        <authorList>
            <person name="Chen S."/>
            <person name="Yu Y."/>
            <person name="Wang X."/>
            <person name="Wang S."/>
            <person name="Zhang T."/>
            <person name="Zhou Y."/>
            <person name="He R."/>
            <person name="Meng N."/>
            <person name="Wang Y."/>
            <person name="Liu W."/>
            <person name="Liu Z."/>
            <person name="Liu J."/>
            <person name="Guo Q."/>
            <person name="Huang H."/>
            <person name="Sederoff R.R."/>
            <person name="Wang G."/>
            <person name="Qu G."/>
            <person name="Chen S."/>
        </authorList>
    </citation>
    <scope>NUCLEOTIDE SEQUENCE [LARGE SCALE GENOMIC DNA]</scope>
    <source>
        <strain evidence="2">SC-2020</strain>
    </source>
</reference>
<sequence length="28" mass="3170">MRIPPDQVGMSDSQVASEERKDTERLPP</sequence>
<organism evidence="2 3">
    <name type="scientific">Populus alba x Populus x berolinensis</name>
    <dbReference type="NCBI Taxonomy" id="444605"/>
    <lineage>
        <taxon>Eukaryota</taxon>
        <taxon>Viridiplantae</taxon>
        <taxon>Streptophyta</taxon>
        <taxon>Embryophyta</taxon>
        <taxon>Tracheophyta</taxon>
        <taxon>Spermatophyta</taxon>
        <taxon>Magnoliopsida</taxon>
        <taxon>eudicotyledons</taxon>
        <taxon>Gunneridae</taxon>
        <taxon>Pentapetalae</taxon>
        <taxon>rosids</taxon>
        <taxon>fabids</taxon>
        <taxon>Malpighiales</taxon>
        <taxon>Salicaceae</taxon>
        <taxon>Saliceae</taxon>
        <taxon>Populus</taxon>
    </lineage>
</organism>
<evidence type="ECO:0000313" key="3">
    <source>
        <dbReference type="Proteomes" id="UP001164929"/>
    </source>
</evidence>
<accession>A0AAD6PVP0</accession>
<dbReference type="Proteomes" id="UP001164929">
    <property type="component" value="Chromosome 16"/>
</dbReference>
<name>A0AAD6PVP0_9ROSI</name>
<comment type="caution">
    <text evidence="2">The sequence shown here is derived from an EMBL/GenBank/DDBJ whole genome shotgun (WGS) entry which is preliminary data.</text>
</comment>